<sequence length="47" mass="5460">MGMWNNIAFSPSFCLNNEHQKQLQGKMVILIQINIYPALSNKILKRI</sequence>
<accession>A0A2P2QS33</accession>
<organism evidence="1">
    <name type="scientific">Rhizophora mucronata</name>
    <name type="common">Asiatic mangrove</name>
    <dbReference type="NCBI Taxonomy" id="61149"/>
    <lineage>
        <taxon>Eukaryota</taxon>
        <taxon>Viridiplantae</taxon>
        <taxon>Streptophyta</taxon>
        <taxon>Embryophyta</taxon>
        <taxon>Tracheophyta</taxon>
        <taxon>Spermatophyta</taxon>
        <taxon>Magnoliopsida</taxon>
        <taxon>eudicotyledons</taxon>
        <taxon>Gunneridae</taxon>
        <taxon>Pentapetalae</taxon>
        <taxon>rosids</taxon>
        <taxon>fabids</taxon>
        <taxon>Malpighiales</taxon>
        <taxon>Rhizophoraceae</taxon>
        <taxon>Rhizophora</taxon>
    </lineage>
</organism>
<proteinExistence type="predicted"/>
<dbReference type="EMBL" id="GGEC01089313">
    <property type="protein sequence ID" value="MBX69797.1"/>
    <property type="molecule type" value="Transcribed_RNA"/>
</dbReference>
<evidence type="ECO:0000313" key="1">
    <source>
        <dbReference type="EMBL" id="MBX69797.1"/>
    </source>
</evidence>
<reference evidence="1" key="1">
    <citation type="submission" date="2018-02" db="EMBL/GenBank/DDBJ databases">
        <title>Rhizophora mucronata_Transcriptome.</title>
        <authorList>
            <person name="Meera S.P."/>
            <person name="Sreeshan A."/>
            <person name="Augustine A."/>
        </authorList>
    </citation>
    <scope>NUCLEOTIDE SEQUENCE</scope>
    <source>
        <tissue evidence="1">Leaf</tissue>
    </source>
</reference>
<name>A0A2P2QS33_RHIMU</name>
<protein>
    <submittedName>
        <fullName evidence="1">Uncharacterized protein</fullName>
    </submittedName>
</protein>
<dbReference type="AlphaFoldDB" id="A0A2P2QS33"/>